<dbReference type="AlphaFoldDB" id="A0A931NDG8"/>
<keyword evidence="2 5" id="KW-0812">Transmembrane</keyword>
<keyword evidence="9" id="KW-0436">Ligase</keyword>
<evidence type="ECO:0000259" key="8">
    <source>
        <dbReference type="Pfam" id="PF15864"/>
    </source>
</evidence>
<keyword evidence="10" id="KW-1185">Reference proteome</keyword>
<evidence type="ECO:0000313" key="9">
    <source>
        <dbReference type="EMBL" id="MBH9576662.1"/>
    </source>
</evidence>
<feature type="domain" description="Virulence factor membrane-bound polymerase C-terminal" evidence="7">
    <location>
        <begin position="370"/>
        <end position="530"/>
    </location>
</feature>
<dbReference type="PANTHER" id="PTHR37422">
    <property type="entry name" value="TEICHURONIC ACID BIOSYNTHESIS PROTEIN TUAE"/>
    <property type="match status" value="1"/>
</dbReference>
<sequence length="565" mass="60046">MVGSKELRPLTAGLALACLAPTLLAYNLAPSSTLFNQLLALGAWGGVLLLAPAGWPARASLGLKLLLAALVALLVGALLAGPQGLLKAPLAPLLELNVFVLAAAAVALLGAARLGVEGLALGLLAAGLAGTAIGAVQVFAPAWADGSWIARSGYAGRAVGNLRQPNHLATLMVWAAIAAVWLAQRRGWPLPRLLGLLALLITTLVLTASRTGLWFGVPLLLLWGLLDRQLARPQRIALLLTPVLALLAWGGLHLWAELSGATFGAEVRLDSEGAGSPSRIKILLNSWELLKQQPWIGVGWSEFNRAWTLTPFPDRPIAFFDHNHNLPLQLLVELGVPLGALVLLPLTLAFAAAVRLAWRARGGDALDRRAALMLILIAGVHSMLEYPLWYAYFLLPTAYAFGLCLAAEGQDVPARPQAAQAALHKGVALVLLLGSLYAVWEYRALTAIYAPGHEGASLRERIARGQRTLFFGAQADYAAATALGTGPDALAAARRTGHQLIDARLMMAWARSLHANGQTDQALHLVARLREFRSPEGKAWLAECESSPEEWFCAAPPAPVPWTAF</sequence>
<accession>A0A931NDG8</accession>
<dbReference type="GO" id="GO:0016020">
    <property type="term" value="C:membrane"/>
    <property type="evidence" value="ECO:0007669"/>
    <property type="project" value="UniProtKB-SubCell"/>
</dbReference>
<feature type="transmembrane region" description="Helical" evidence="5">
    <location>
        <begin position="366"/>
        <end position="384"/>
    </location>
</feature>
<protein>
    <submittedName>
        <fullName evidence="9">O-antigen ligase C-terminal domain-containing protein</fullName>
    </submittedName>
</protein>
<feature type="transmembrane region" description="Helical" evidence="5">
    <location>
        <begin position="123"/>
        <end position="144"/>
    </location>
</feature>
<proteinExistence type="predicted"/>
<dbReference type="InterPro" id="IPR021797">
    <property type="entry name" value="Wzy_C_2"/>
</dbReference>
<dbReference type="InterPro" id="IPR031726">
    <property type="entry name" value="PglL_A"/>
</dbReference>
<feature type="transmembrane region" description="Helical" evidence="5">
    <location>
        <begin position="421"/>
        <end position="440"/>
    </location>
</feature>
<dbReference type="Pfam" id="PF15864">
    <property type="entry name" value="PglL_A"/>
    <property type="match status" value="1"/>
</dbReference>
<feature type="transmembrane region" description="Helical" evidence="5">
    <location>
        <begin position="98"/>
        <end position="116"/>
    </location>
</feature>
<evidence type="ECO:0000259" key="6">
    <source>
        <dbReference type="Pfam" id="PF04932"/>
    </source>
</evidence>
<dbReference type="GO" id="GO:0016874">
    <property type="term" value="F:ligase activity"/>
    <property type="evidence" value="ECO:0007669"/>
    <property type="project" value="UniProtKB-KW"/>
</dbReference>
<dbReference type="Pfam" id="PF11846">
    <property type="entry name" value="Wzy_C_2"/>
    <property type="match status" value="1"/>
</dbReference>
<comment type="subcellular location">
    <subcellularLocation>
        <location evidence="1">Membrane</location>
        <topology evidence="1">Multi-pass membrane protein</topology>
    </subcellularLocation>
</comment>
<dbReference type="RefSeq" id="WP_198110282.1">
    <property type="nucleotide sequence ID" value="NZ_JAEDAK010000004.1"/>
</dbReference>
<feature type="transmembrane region" description="Helical" evidence="5">
    <location>
        <begin position="334"/>
        <end position="354"/>
    </location>
</feature>
<keyword evidence="3 5" id="KW-1133">Transmembrane helix</keyword>
<gene>
    <name evidence="9" type="ORF">I7X39_07080</name>
</gene>
<feature type="domain" description="Protein glycosylation ligase" evidence="8">
    <location>
        <begin position="158"/>
        <end position="182"/>
    </location>
</feature>
<organism evidence="9 10">
    <name type="scientific">Inhella proteolytica</name>
    <dbReference type="NCBI Taxonomy" id="2795029"/>
    <lineage>
        <taxon>Bacteria</taxon>
        <taxon>Pseudomonadati</taxon>
        <taxon>Pseudomonadota</taxon>
        <taxon>Betaproteobacteria</taxon>
        <taxon>Burkholderiales</taxon>
        <taxon>Sphaerotilaceae</taxon>
        <taxon>Inhella</taxon>
    </lineage>
</organism>
<evidence type="ECO:0000256" key="2">
    <source>
        <dbReference type="ARBA" id="ARBA00022692"/>
    </source>
</evidence>
<feature type="transmembrane region" description="Helical" evidence="5">
    <location>
        <begin position="35"/>
        <end position="53"/>
    </location>
</feature>
<comment type="caution">
    <text evidence="9">The sequence shown here is derived from an EMBL/GenBank/DDBJ whole genome shotgun (WGS) entry which is preliminary data.</text>
</comment>
<evidence type="ECO:0000313" key="10">
    <source>
        <dbReference type="Proteomes" id="UP000613266"/>
    </source>
</evidence>
<feature type="domain" description="O-antigen ligase-related" evidence="6">
    <location>
        <begin position="196"/>
        <end position="342"/>
    </location>
</feature>
<keyword evidence="4 5" id="KW-0472">Membrane</keyword>
<evidence type="ECO:0000256" key="3">
    <source>
        <dbReference type="ARBA" id="ARBA00022989"/>
    </source>
</evidence>
<feature type="transmembrane region" description="Helical" evidence="5">
    <location>
        <begin position="237"/>
        <end position="256"/>
    </location>
</feature>
<feature type="transmembrane region" description="Helical" evidence="5">
    <location>
        <begin position="65"/>
        <end position="86"/>
    </location>
</feature>
<dbReference type="InterPro" id="IPR007016">
    <property type="entry name" value="O-antigen_ligase-rel_domated"/>
</dbReference>
<name>A0A931NDG8_9BURK</name>
<dbReference type="PANTHER" id="PTHR37422:SF21">
    <property type="entry name" value="EXOQ-LIKE PROTEIN"/>
    <property type="match status" value="1"/>
</dbReference>
<evidence type="ECO:0000256" key="5">
    <source>
        <dbReference type="SAM" id="Phobius"/>
    </source>
</evidence>
<evidence type="ECO:0000259" key="7">
    <source>
        <dbReference type="Pfam" id="PF11846"/>
    </source>
</evidence>
<dbReference type="Pfam" id="PF04932">
    <property type="entry name" value="Wzy_C"/>
    <property type="match status" value="1"/>
</dbReference>
<evidence type="ECO:0000256" key="1">
    <source>
        <dbReference type="ARBA" id="ARBA00004141"/>
    </source>
</evidence>
<dbReference type="InterPro" id="IPR051533">
    <property type="entry name" value="WaaL-like"/>
</dbReference>
<evidence type="ECO:0000256" key="4">
    <source>
        <dbReference type="ARBA" id="ARBA00023136"/>
    </source>
</evidence>
<dbReference type="EMBL" id="JAEDAK010000004">
    <property type="protein sequence ID" value="MBH9576662.1"/>
    <property type="molecule type" value="Genomic_DNA"/>
</dbReference>
<dbReference type="Proteomes" id="UP000613266">
    <property type="component" value="Unassembled WGS sequence"/>
</dbReference>
<reference evidence="9" key="1">
    <citation type="submission" date="2020-12" db="EMBL/GenBank/DDBJ databases">
        <title>The genome sequence of Inhella sp. 1Y17.</title>
        <authorList>
            <person name="Liu Y."/>
        </authorList>
    </citation>
    <scope>NUCLEOTIDE SEQUENCE</scope>
    <source>
        <strain evidence="9">1Y17</strain>
    </source>
</reference>